<evidence type="ECO:0000256" key="3">
    <source>
        <dbReference type="ARBA" id="ARBA00022630"/>
    </source>
</evidence>
<dbReference type="InterPro" id="IPR009075">
    <property type="entry name" value="AcylCo_DH/oxidase_C"/>
</dbReference>
<evidence type="ECO:0000256" key="5">
    <source>
        <dbReference type="ARBA" id="ARBA00023002"/>
    </source>
</evidence>
<dbReference type="SUPFAM" id="SSF47203">
    <property type="entry name" value="Acyl-CoA dehydrogenase C-terminal domain-like"/>
    <property type="match status" value="1"/>
</dbReference>
<dbReference type="InterPro" id="IPR006091">
    <property type="entry name" value="Acyl-CoA_Oxase/DH_mid-dom"/>
</dbReference>
<dbReference type="AlphaFoldDB" id="A0A1F5VJ31"/>
<name>A0A1F5VJ31_9BACT</name>
<evidence type="ECO:0000313" key="11">
    <source>
        <dbReference type="Proteomes" id="UP000179251"/>
    </source>
</evidence>
<dbReference type="GO" id="GO:0050660">
    <property type="term" value="F:flavin adenine dinucleotide binding"/>
    <property type="evidence" value="ECO:0007669"/>
    <property type="project" value="InterPro"/>
</dbReference>
<proteinExistence type="inferred from homology"/>
<comment type="cofactor">
    <cofactor evidence="1 6">
        <name>FAD</name>
        <dbReference type="ChEBI" id="CHEBI:57692"/>
    </cofactor>
</comment>
<evidence type="ECO:0000256" key="4">
    <source>
        <dbReference type="ARBA" id="ARBA00022827"/>
    </source>
</evidence>
<evidence type="ECO:0000256" key="1">
    <source>
        <dbReference type="ARBA" id="ARBA00001974"/>
    </source>
</evidence>
<dbReference type="PANTHER" id="PTHR43884:SF12">
    <property type="entry name" value="ISOVALERYL-COA DEHYDROGENASE, MITOCHONDRIAL-RELATED"/>
    <property type="match status" value="1"/>
</dbReference>
<gene>
    <name evidence="10" type="ORF">A2834_01335</name>
</gene>
<dbReference type="Pfam" id="PF00441">
    <property type="entry name" value="Acyl-CoA_dh_1"/>
    <property type="match status" value="1"/>
</dbReference>
<dbReference type="InterPro" id="IPR013786">
    <property type="entry name" value="AcylCoA_DH/ox_N"/>
</dbReference>
<feature type="domain" description="Acyl-CoA oxidase/dehydrogenase middle" evidence="8">
    <location>
        <begin position="120"/>
        <end position="211"/>
    </location>
</feature>
<dbReference type="FunFam" id="1.20.140.10:FF:000004">
    <property type="entry name" value="Acyl-CoA dehydrogenase FadE25"/>
    <property type="match status" value="1"/>
</dbReference>
<dbReference type="InterPro" id="IPR037069">
    <property type="entry name" value="AcylCoA_DH/ox_N_sf"/>
</dbReference>
<dbReference type="Gene3D" id="1.20.140.10">
    <property type="entry name" value="Butyryl-CoA Dehydrogenase, subunit A, domain 3"/>
    <property type="match status" value="1"/>
</dbReference>
<evidence type="ECO:0008006" key="12">
    <source>
        <dbReference type="Google" id="ProtNLM"/>
    </source>
</evidence>
<evidence type="ECO:0000256" key="6">
    <source>
        <dbReference type="RuleBase" id="RU362125"/>
    </source>
</evidence>
<dbReference type="STRING" id="1798325.A2834_01335"/>
<comment type="similarity">
    <text evidence="2 6">Belongs to the acyl-CoA dehydrogenase family.</text>
</comment>
<comment type="caution">
    <text evidence="10">The sequence shown here is derived from an EMBL/GenBank/DDBJ whole genome shotgun (WGS) entry which is preliminary data.</text>
</comment>
<reference evidence="10 11" key="1">
    <citation type="journal article" date="2016" name="Nat. Commun.">
        <title>Thousands of microbial genomes shed light on interconnected biogeochemical processes in an aquifer system.</title>
        <authorList>
            <person name="Anantharaman K."/>
            <person name="Brown C.T."/>
            <person name="Hug L.A."/>
            <person name="Sharon I."/>
            <person name="Castelle C.J."/>
            <person name="Probst A.J."/>
            <person name="Thomas B.C."/>
            <person name="Singh A."/>
            <person name="Wilkins M.J."/>
            <person name="Karaoz U."/>
            <person name="Brodie E.L."/>
            <person name="Williams K.H."/>
            <person name="Hubbard S.S."/>
            <person name="Banfield J.F."/>
        </authorList>
    </citation>
    <scope>NUCLEOTIDE SEQUENCE [LARGE SCALE GENOMIC DNA]</scope>
</reference>
<feature type="domain" description="Acyl-CoA dehydrogenase/oxidase N-terminal" evidence="9">
    <location>
        <begin position="6"/>
        <end position="116"/>
    </location>
</feature>
<dbReference type="Pfam" id="PF02770">
    <property type="entry name" value="Acyl-CoA_dh_M"/>
    <property type="match status" value="1"/>
</dbReference>
<dbReference type="FunFam" id="2.40.110.10:FF:000002">
    <property type="entry name" value="Acyl-CoA dehydrogenase fadE12"/>
    <property type="match status" value="1"/>
</dbReference>
<evidence type="ECO:0000313" key="10">
    <source>
        <dbReference type="EMBL" id="OGF63473.1"/>
    </source>
</evidence>
<dbReference type="EMBL" id="MFHD01000002">
    <property type="protein sequence ID" value="OGF63473.1"/>
    <property type="molecule type" value="Genomic_DNA"/>
</dbReference>
<dbReference type="Gene3D" id="1.10.540.10">
    <property type="entry name" value="Acyl-CoA dehydrogenase/oxidase, N-terminal domain"/>
    <property type="match status" value="1"/>
</dbReference>
<dbReference type="InterPro" id="IPR036250">
    <property type="entry name" value="AcylCo_DH-like_C"/>
</dbReference>
<feature type="domain" description="Acyl-CoA dehydrogenase/oxidase C-terminal" evidence="7">
    <location>
        <begin position="226"/>
        <end position="381"/>
    </location>
</feature>
<dbReference type="Pfam" id="PF02771">
    <property type="entry name" value="Acyl-CoA_dh_N"/>
    <property type="match status" value="1"/>
</dbReference>
<dbReference type="InterPro" id="IPR046373">
    <property type="entry name" value="Acyl-CoA_Oxase/DH_mid-dom_sf"/>
</dbReference>
<dbReference type="Proteomes" id="UP000179251">
    <property type="component" value="Unassembled WGS sequence"/>
</dbReference>
<protein>
    <recommendedName>
        <fullName evidence="12">Acyl-CoA dehydrogenase</fullName>
    </recommendedName>
</protein>
<keyword evidence="5 6" id="KW-0560">Oxidoreductase</keyword>
<keyword evidence="3 6" id="KW-0285">Flavoprotein</keyword>
<sequence length="387" mass="42360">MNFNLSENHADFKNQARKLCEERLKPVVLKLDKDHEYPRDFLRLLGEQGFMGVWLPKKCGGLGQGVLSLVLITEEIARVCAGTSAAYGATALGALPILLSGTEEQRKKYITKIASGGIASFAITESGSGSDAFNMTTKAVRDGDYYVLNGEKQFITNAGECEFCVVFAKTSKSNRGFAGFIVERGTPGFSVSPKLDKMGLHCSDTRDIALIDCRAHKDNLLGGNENEGILAALNTFPRSRIVVGAQGLGLAQGAFANAWTYAQQTKRFGKKVNEFQAIQHDFAEMELMIETARNLVYKAAWFVDRGIKTAKDRNEMVRLASLAKWYGADIAFRVANMAVDICAGSGYMHENGTEKFLRDAKALQIYEGTANIQQNEIVQALLRGPGK</sequence>
<dbReference type="GO" id="GO:0003995">
    <property type="term" value="F:acyl-CoA dehydrogenase activity"/>
    <property type="evidence" value="ECO:0007669"/>
    <property type="project" value="TreeGrafter"/>
</dbReference>
<dbReference type="FunFam" id="1.10.540.10:FF:000002">
    <property type="entry name" value="Acyl-CoA dehydrogenase FadE19"/>
    <property type="match status" value="1"/>
</dbReference>
<evidence type="ECO:0000259" key="7">
    <source>
        <dbReference type="Pfam" id="PF00441"/>
    </source>
</evidence>
<accession>A0A1F5VJ31</accession>
<evidence type="ECO:0000259" key="9">
    <source>
        <dbReference type="Pfam" id="PF02771"/>
    </source>
</evidence>
<keyword evidence="4 6" id="KW-0274">FAD</keyword>
<dbReference type="PIRSF" id="PIRSF016578">
    <property type="entry name" value="HsaA"/>
    <property type="match status" value="1"/>
</dbReference>
<evidence type="ECO:0000256" key="2">
    <source>
        <dbReference type="ARBA" id="ARBA00009347"/>
    </source>
</evidence>
<dbReference type="SUPFAM" id="SSF56645">
    <property type="entry name" value="Acyl-CoA dehydrogenase NM domain-like"/>
    <property type="match status" value="1"/>
</dbReference>
<dbReference type="Gene3D" id="2.40.110.10">
    <property type="entry name" value="Butyryl-CoA Dehydrogenase, subunit A, domain 2"/>
    <property type="match status" value="1"/>
</dbReference>
<organism evidence="10 11">
    <name type="scientific">Candidatus Giovannonibacteria bacterium RIFCSPHIGHO2_01_FULL_45_23</name>
    <dbReference type="NCBI Taxonomy" id="1798325"/>
    <lineage>
        <taxon>Bacteria</taxon>
        <taxon>Candidatus Giovannoniibacteriota</taxon>
    </lineage>
</organism>
<dbReference type="InterPro" id="IPR009100">
    <property type="entry name" value="AcylCoA_DH/oxidase_NM_dom_sf"/>
</dbReference>
<dbReference type="PANTHER" id="PTHR43884">
    <property type="entry name" value="ACYL-COA DEHYDROGENASE"/>
    <property type="match status" value="1"/>
</dbReference>
<evidence type="ECO:0000259" key="8">
    <source>
        <dbReference type="Pfam" id="PF02770"/>
    </source>
</evidence>